<dbReference type="Gene3D" id="1.25.40.390">
    <property type="match status" value="1"/>
</dbReference>
<dbReference type="InterPro" id="IPR011990">
    <property type="entry name" value="TPR-like_helical_dom_sf"/>
</dbReference>
<evidence type="ECO:0000256" key="4">
    <source>
        <dbReference type="ARBA" id="ARBA00023136"/>
    </source>
</evidence>
<dbReference type="InterPro" id="IPR033985">
    <property type="entry name" value="SusD-like_N"/>
</dbReference>
<keyword evidence="9" id="KW-1185">Reference proteome</keyword>
<dbReference type="RefSeq" id="WP_146857780.1">
    <property type="nucleotide sequence ID" value="NZ_BKAU01000001.1"/>
</dbReference>
<dbReference type="InterPro" id="IPR012944">
    <property type="entry name" value="SusD_RagB_dom"/>
</dbReference>
<gene>
    <name evidence="8" type="ORF">CCY01nite_05600</name>
</gene>
<accession>A0A512RF12</accession>
<keyword evidence="5" id="KW-0998">Cell outer membrane</keyword>
<dbReference type="EMBL" id="BKAU01000001">
    <property type="protein sequence ID" value="GEP94300.1"/>
    <property type="molecule type" value="Genomic_DNA"/>
</dbReference>
<feature type="domain" description="RagB/SusD" evidence="6">
    <location>
        <begin position="527"/>
        <end position="642"/>
    </location>
</feature>
<evidence type="ECO:0000256" key="5">
    <source>
        <dbReference type="ARBA" id="ARBA00023237"/>
    </source>
</evidence>
<dbReference type="Pfam" id="PF14322">
    <property type="entry name" value="SusD-like_3"/>
    <property type="match status" value="1"/>
</dbReference>
<evidence type="ECO:0000313" key="8">
    <source>
        <dbReference type="EMBL" id="GEP94300.1"/>
    </source>
</evidence>
<comment type="caution">
    <text evidence="8">The sequence shown here is derived from an EMBL/GenBank/DDBJ whole genome shotgun (WGS) entry which is preliminary data.</text>
</comment>
<evidence type="ECO:0000256" key="1">
    <source>
        <dbReference type="ARBA" id="ARBA00004442"/>
    </source>
</evidence>
<organism evidence="8 9">
    <name type="scientific">Chitinophaga cymbidii</name>
    <dbReference type="NCBI Taxonomy" id="1096750"/>
    <lineage>
        <taxon>Bacteria</taxon>
        <taxon>Pseudomonadati</taxon>
        <taxon>Bacteroidota</taxon>
        <taxon>Chitinophagia</taxon>
        <taxon>Chitinophagales</taxon>
        <taxon>Chitinophagaceae</taxon>
        <taxon>Chitinophaga</taxon>
    </lineage>
</organism>
<dbReference type="SUPFAM" id="SSF48452">
    <property type="entry name" value="TPR-like"/>
    <property type="match status" value="1"/>
</dbReference>
<evidence type="ECO:0000259" key="6">
    <source>
        <dbReference type="Pfam" id="PF07980"/>
    </source>
</evidence>
<dbReference type="Pfam" id="PF07980">
    <property type="entry name" value="SusD_RagB"/>
    <property type="match status" value="2"/>
</dbReference>
<feature type="domain" description="RagB/SusD" evidence="6">
    <location>
        <begin position="324"/>
        <end position="440"/>
    </location>
</feature>
<evidence type="ECO:0000313" key="9">
    <source>
        <dbReference type="Proteomes" id="UP000321436"/>
    </source>
</evidence>
<sequence>MIKRYFIITIAAATSALSFPSCKKLLETSPTDFISPDEFFSSKDNLNAALTGVYSTLKNNALYGDNYQHLITATTDELVYATSGNVPKIPWYNATSADAQVASVWATLYTGIDRANVVLANVNAPTNITEDEKRHIEGEAKFLRAYYYFMLTQWYGDVPLRIKPTQSPGETNMPFTASKAVYDWVIDEMVAAEGLLSDQQATAFDYTERLTQTAVQAVLARVCLYAAGEPVNDTRRYTDAAKWAREVINSGFHKLNPDYTEVFKLQCKDQYDAVNKESIWEVGFQVNSGTPEQSSPGQVRVGIPTSSDAVGKNDGRLFVYPRLYRTYESFAFTTATNAPSDASPDQRRDWCVAPFKYSGGNATTPPAQNAVAYNLYYTRYPGKWRRSEENEPRIATQSPTNYPVVRYADVMLMLAEAENELNGGPTPEAISLVNQVRARAYGKLNDSRIITGITVTNQGTGYTTPPAVTITGTGGTGATAIAEISGGSVTGIRITNPGKGYPANTMVTIDGSGGATASVILNGDGELSATQTAGKEAFLKAIQDERLMELNGEFLRKQDLKRWGILQSTIKQMGVEVISGSSDLKPDGTPVVPAAKTPFAPSNVTVTHYTNPANNISDKDYRLAIPQKEMLYNDQAKQNKGY</sequence>
<keyword evidence="3" id="KW-0732">Signal</keyword>
<name>A0A512RF12_9BACT</name>
<evidence type="ECO:0000256" key="3">
    <source>
        <dbReference type="ARBA" id="ARBA00022729"/>
    </source>
</evidence>
<dbReference type="OrthoDB" id="5694214at2"/>
<dbReference type="Proteomes" id="UP000321436">
    <property type="component" value="Unassembled WGS sequence"/>
</dbReference>
<reference evidence="8 9" key="1">
    <citation type="submission" date="2019-07" db="EMBL/GenBank/DDBJ databases">
        <title>Whole genome shotgun sequence of Chitinophaga cymbidii NBRC 109752.</title>
        <authorList>
            <person name="Hosoyama A."/>
            <person name="Uohara A."/>
            <person name="Ohji S."/>
            <person name="Ichikawa N."/>
        </authorList>
    </citation>
    <scope>NUCLEOTIDE SEQUENCE [LARGE SCALE GENOMIC DNA]</scope>
    <source>
        <strain evidence="8 9">NBRC 109752</strain>
    </source>
</reference>
<protein>
    <recommendedName>
        <fullName evidence="10">Starch-binding protein</fullName>
    </recommendedName>
</protein>
<proteinExistence type="inferred from homology"/>
<evidence type="ECO:0008006" key="10">
    <source>
        <dbReference type="Google" id="ProtNLM"/>
    </source>
</evidence>
<dbReference type="AlphaFoldDB" id="A0A512RF12"/>
<evidence type="ECO:0000259" key="7">
    <source>
        <dbReference type="Pfam" id="PF14322"/>
    </source>
</evidence>
<evidence type="ECO:0000256" key="2">
    <source>
        <dbReference type="ARBA" id="ARBA00006275"/>
    </source>
</evidence>
<feature type="domain" description="SusD-like N-terminal" evidence="7">
    <location>
        <begin position="37"/>
        <end position="224"/>
    </location>
</feature>
<comment type="subcellular location">
    <subcellularLocation>
        <location evidence="1">Cell outer membrane</location>
    </subcellularLocation>
</comment>
<comment type="similarity">
    <text evidence="2">Belongs to the SusD family.</text>
</comment>
<keyword evidence="4" id="KW-0472">Membrane</keyword>
<dbReference type="GO" id="GO:0009279">
    <property type="term" value="C:cell outer membrane"/>
    <property type="evidence" value="ECO:0007669"/>
    <property type="project" value="UniProtKB-SubCell"/>
</dbReference>